<name>A0A0N4ZQW7_PARTI</name>
<sequence length="242" mass="27041">MQIFFILVCSLIPFIKGKTFLGKDISSKKLPSAYPCDYNKYTLGLSTFITQSKIQGQDLSTNGENLQKGIEGVITGAYTTNQSSTKDAFYTLCNAQANFYGQLGFSNVVGCINVLSLVQHNYSIPDAYLFEQIFSSLDYQCSSGFRINMDHINDYAFTLINSNTVIESIYNNFNSSINLPSSNDVKKCEALKKYHDNMGKLFGGSSNSSEFGYSICEQSAIYMLVKLPQCYSPVYDCNFMDF</sequence>
<evidence type="ECO:0000256" key="1">
    <source>
        <dbReference type="SAM" id="SignalP"/>
    </source>
</evidence>
<reference evidence="3" key="1">
    <citation type="submission" date="2017-02" db="UniProtKB">
        <authorList>
            <consortium name="WormBaseParasite"/>
        </authorList>
    </citation>
    <scope>IDENTIFICATION</scope>
</reference>
<organism evidence="2 3">
    <name type="scientific">Parastrongyloides trichosuri</name>
    <name type="common">Possum-specific nematode worm</name>
    <dbReference type="NCBI Taxonomy" id="131310"/>
    <lineage>
        <taxon>Eukaryota</taxon>
        <taxon>Metazoa</taxon>
        <taxon>Ecdysozoa</taxon>
        <taxon>Nematoda</taxon>
        <taxon>Chromadorea</taxon>
        <taxon>Rhabditida</taxon>
        <taxon>Tylenchina</taxon>
        <taxon>Panagrolaimomorpha</taxon>
        <taxon>Strongyloidoidea</taxon>
        <taxon>Strongyloididae</taxon>
        <taxon>Parastrongyloides</taxon>
    </lineage>
</organism>
<keyword evidence="2" id="KW-1185">Reference proteome</keyword>
<evidence type="ECO:0000313" key="2">
    <source>
        <dbReference type="Proteomes" id="UP000038045"/>
    </source>
</evidence>
<evidence type="ECO:0000313" key="3">
    <source>
        <dbReference type="WBParaSite" id="PTRK_0001090800.1"/>
    </source>
</evidence>
<dbReference type="WBParaSite" id="PTRK_0001090800.1">
    <property type="protein sequence ID" value="PTRK_0001090800.1"/>
    <property type="gene ID" value="PTRK_0001090800"/>
</dbReference>
<dbReference type="AlphaFoldDB" id="A0A0N4ZQW7"/>
<proteinExistence type="predicted"/>
<feature type="signal peptide" evidence="1">
    <location>
        <begin position="1"/>
        <end position="17"/>
    </location>
</feature>
<keyword evidence="1" id="KW-0732">Signal</keyword>
<feature type="chain" id="PRO_5005892108" evidence="1">
    <location>
        <begin position="18"/>
        <end position="242"/>
    </location>
</feature>
<protein>
    <submittedName>
        <fullName evidence="3">DUF725 domain-containing protein</fullName>
    </submittedName>
</protein>
<accession>A0A0N4ZQW7</accession>
<dbReference type="Proteomes" id="UP000038045">
    <property type="component" value="Unplaced"/>
</dbReference>